<dbReference type="GO" id="GO:0009535">
    <property type="term" value="C:chloroplast thylakoid membrane"/>
    <property type="evidence" value="ECO:0007669"/>
    <property type="project" value="UniProtKB-SubCell"/>
</dbReference>
<keyword evidence="3 10" id="KW-0812">Transmembrane</keyword>
<keyword evidence="11" id="KW-0150">Chloroplast</keyword>
<evidence type="ECO:0000256" key="2">
    <source>
        <dbReference type="ARBA" id="ARBA00022448"/>
    </source>
</evidence>
<dbReference type="HAMAP" id="MF_00433">
    <property type="entry name" value="Cytb6_f_PetL"/>
    <property type="match status" value="1"/>
</dbReference>
<comment type="function">
    <text evidence="8 10">Component of the cytochrome b6-f complex, which mediates electron transfer between photosystem II (PSII) and photosystem I (PSI), cyclic electron flow around PSI, and state transitions. PetL is important for photoautotrophic growth as well as for electron transfer efficiency and stability of the cytochrome b6-f complex.</text>
</comment>
<name>A0AAU7VAT9_9VIRI</name>
<feature type="transmembrane region" description="Helical" evidence="10">
    <location>
        <begin position="6"/>
        <end position="25"/>
    </location>
</feature>
<reference evidence="11" key="1">
    <citation type="submission" date="2023-11" db="EMBL/GenBank/DDBJ databases">
        <authorList>
            <person name="Liu Y."/>
        </authorList>
    </citation>
    <scope>NUCLEOTIDE SEQUENCE</scope>
</reference>
<geneLocation type="chloroplast" evidence="11"/>
<keyword evidence="7 10" id="KW-0472">Membrane</keyword>
<keyword evidence="11" id="KW-0934">Plastid</keyword>
<accession>A0AAU7VAT9</accession>
<dbReference type="GO" id="GO:0009055">
    <property type="term" value="F:electron transfer activity"/>
    <property type="evidence" value="ECO:0007669"/>
    <property type="project" value="InterPro"/>
</dbReference>
<keyword evidence="10" id="KW-0602">Photosynthesis</keyword>
<dbReference type="EMBL" id="OR858607">
    <property type="protein sequence ID" value="XBW34441.1"/>
    <property type="molecule type" value="Genomic_DNA"/>
</dbReference>
<comment type="subcellular location">
    <subcellularLocation>
        <location evidence="1">Membrane</location>
        <topology evidence="1">Single-pass membrane protein</topology>
    </subcellularLocation>
    <subcellularLocation>
        <location evidence="10">Plastid</location>
        <location evidence="10">Chloroplast thylakoid membrane</location>
        <topology evidence="10">Single-pass membrane protein</topology>
    </subcellularLocation>
</comment>
<evidence type="ECO:0000256" key="10">
    <source>
        <dbReference type="HAMAP-Rule" id="MF_00433"/>
    </source>
</evidence>
<evidence type="ECO:0000256" key="3">
    <source>
        <dbReference type="ARBA" id="ARBA00022692"/>
    </source>
</evidence>
<evidence type="ECO:0000256" key="9">
    <source>
        <dbReference type="ARBA" id="ARBA00025834"/>
    </source>
</evidence>
<sequence>MFTFIAYVGALLAFLSIALVLFIGLTKIQLI</sequence>
<keyword evidence="6 10" id="KW-0793">Thylakoid</keyword>
<evidence type="ECO:0000256" key="8">
    <source>
        <dbReference type="ARBA" id="ARBA00025197"/>
    </source>
</evidence>
<keyword evidence="5 10" id="KW-1133">Transmembrane helix</keyword>
<evidence type="ECO:0000256" key="4">
    <source>
        <dbReference type="ARBA" id="ARBA00022982"/>
    </source>
</evidence>
<evidence type="ECO:0000313" key="11">
    <source>
        <dbReference type="EMBL" id="XBW34441.1"/>
    </source>
</evidence>
<evidence type="ECO:0000256" key="6">
    <source>
        <dbReference type="ARBA" id="ARBA00023078"/>
    </source>
</evidence>
<dbReference type="GO" id="GO:0015979">
    <property type="term" value="P:photosynthesis"/>
    <property type="evidence" value="ECO:0007669"/>
    <property type="project" value="UniProtKB-KW"/>
</dbReference>
<evidence type="ECO:0000256" key="5">
    <source>
        <dbReference type="ARBA" id="ARBA00022989"/>
    </source>
</evidence>
<protein>
    <recommendedName>
        <fullName evidence="10">Cytochrome b6-f complex subunit 6</fullName>
    </recommendedName>
    <alternativeName>
        <fullName evidence="10">Cytochrome b6-f complex subunit PetL</fullName>
    </alternativeName>
    <alternativeName>
        <fullName evidence="10">Cytochrome b6-f complex subunit VI</fullName>
    </alternativeName>
</protein>
<organism evidence="11">
    <name type="scientific">Streptosarcina moshanensis</name>
    <dbReference type="NCBI Taxonomy" id="3096259"/>
    <lineage>
        <taxon>Eukaryota</taxon>
        <taxon>Viridiplantae</taxon>
        <taxon>Streptophyta</taxon>
        <taxon>Klebsormidiophyceae</taxon>
        <taxon>Hormidiellales</taxon>
        <taxon>Hormidiellaceae</taxon>
        <taxon>Streptosarcina</taxon>
    </lineage>
</organism>
<gene>
    <name evidence="10 11" type="primary">petL</name>
</gene>
<keyword evidence="2 10" id="KW-0813">Transport</keyword>
<comment type="subunit">
    <text evidence="9 10">The 4 large subunits of the cytochrome b6-f complex are cytochrome b6, subunit IV (17 kDa polypeptide, PetD), cytochrome f and the Rieske protein, while the 4 small subunits are PetG, PetL, PetM and PetN. The complex functions as a dimer.</text>
</comment>
<comment type="similarity">
    <text evidence="10">Belongs to the PetL family.</text>
</comment>
<dbReference type="InterPro" id="IPR007802">
    <property type="entry name" value="Cyt_b6/f_cplx_su6"/>
</dbReference>
<evidence type="ECO:0000256" key="1">
    <source>
        <dbReference type="ARBA" id="ARBA00004167"/>
    </source>
</evidence>
<dbReference type="Pfam" id="PF05115">
    <property type="entry name" value="PetL"/>
    <property type="match status" value="1"/>
</dbReference>
<evidence type="ECO:0000256" key="7">
    <source>
        <dbReference type="ARBA" id="ARBA00023136"/>
    </source>
</evidence>
<proteinExistence type="inferred from homology"/>
<keyword evidence="4 10" id="KW-0249">Electron transport</keyword>
<dbReference type="GO" id="GO:0009512">
    <property type="term" value="C:cytochrome b6f complex"/>
    <property type="evidence" value="ECO:0007669"/>
    <property type="project" value="InterPro"/>
</dbReference>
<dbReference type="AlphaFoldDB" id="A0AAU7VAT9"/>